<dbReference type="AlphaFoldDB" id="A0A6J4RTD5"/>
<feature type="region of interest" description="Disordered" evidence="1">
    <location>
        <begin position="18"/>
        <end position="45"/>
    </location>
</feature>
<accession>A0A6J4RTD5</accession>
<protein>
    <recommendedName>
        <fullName evidence="3">Cell wall-binding repeat-containing protein</fullName>
    </recommendedName>
</protein>
<sequence>MTLLALCAALAAGCGGGGSDGSDDDQPFAPAATVTSEPTEASRLAVSPGLPELATKNTTRVASADTAAIAAGVALAVHPSATAETRPAAVSLVDTSNWRAAISAAQLVGAGVRAPVLFTSGTQLPEVTRSALARLRPSGVAGLRGAQVIRIATPAGAAGLSETVVEGARPAALAAAIDSLHSRATGRIGEGVVVASLDEPALAMPAAGWAAKSGDPVLWTGRDELPRETVAAIRRRDDPSIAVLGSKEAIGRAVMRRLEALGDVERIAGADAVAGAIAFARFRRGSFGWGVTDPGHGLVIASPARPAAAAAAAPLSAAGSYGPLLLSSGDDVPAALREYLLDIRPGYESDPVRGV</sequence>
<dbReference type="EMBL" id="CADCVP010000076">
    <property type="protein sequence ID" value="CAA9477239.1"/>
    <property type="molecule type" value="Genomic_DNA"/>
</dbReference>
<organism evidence="2">
    <name type="scientific">uncultured Solirubrobacteraceae bacterium</name>
    <dbReference type="NCBI Taxonomy" id="1162706"/>
    <lineage>
        <taxon>Bacteria</taxon>
        <taxon>Bacillati</taxon>
        <taxon>Actinomycetota</taxon>
        <taxon>Thermoleophilia</taxon>
        <taxon>Solirubrobacterales</taxon>
        <taxon>Solirubrobacteraceae</taxon>
        <taxon>environmental samples</taxon>
    </lineage>
</organism>
<gene>
    <name evidence="2" type="ORF">AVDCRST_MAG69-519</name>
</gene>
<reference evidence="2" key="1">
    <citation type="submission" date="2020-02" db="EMBL/GenBank/DDBJ databases">
        <authorList>
            <person name="Meier V. D."/>
        </authorList>
    </citation>
    <scope>NUCLEOTIDE SEQUENCE</scope>
    <source>
        <strain evidence="2">AVDCRST_MAG69</strain>
    </source>
</reference>
<proteinExistence type="predicted"/>
<feature type="non-terminal residue" evidence="2">
    <location>
        <position position="355"/>
    </location>
</feature>
<evidence type="ECO:0000313" key="2">
    <source>
        <dbReference type="EMBL" id="CAA9477239.1"/>
    </source>
</evidence>
<evidence type="ECO:0008006" key="3">
    <source>
        <dbReference type="Google" id="ProtNLM"/>
    </source>
</evidence>
<name>A0A6J4RTD5_9ACTN</name>
<evidence type="ECO:0000256" key="1">
    <source>
        <dbReference type="SAM" id="MobiDB-lite"/>
    </source>
</evidence>